<evidence type="ECO:0000313" key="6">
    <source>
        <dbReference type="Proteomes" id="UP000306575"/>
    </source>
</evidence>
<dbReference type="SMART" id="SM00342">
    <property type="entry name" value="HTH_ARAC"/>
    <property type="match status" value="1"/>
</dbReference>
<gene>
    <name evidence="5" type="ORF">FAP39_15305</name>
</gene>
<dbReference type="InterPro" id="IPR009057">
    <property type="entry name" value="Homeodomain-like_sf"/>
</dbReference>
<dbReference type="GO" id="GO:0000976">
    <property type="term" value="F:transcription cis-regulatory region binding"/>
    <property type="evidence" value="ECO:0007669"/>
    <property type="project" value="TreeGrafter"/>
</dbReference>
<dbReference type="Gene3D" id="1.10.10.60">
    <property type="entry name" value="Homeodomain-like"/>
    <property type="match status" value="1"/>
</dbReference>
<keyword evidence="1" id="KW-0805">Transcription regulation</keyword>
<evidence type="ECO:0000256" key="2">
    <source>
        <dbReference type="ARBA" id="ARBA00023125"/>
    </source>
</evidence>
<dbReference type="Proteomes" id="UP000306575">
    <property type="component" value="Unassembled WGS sequence"/>
</dbReference>
<dbReference type="OrthoDB" id="9805730at2"/>
<dbReference type="RefSeq" id="WP_138017259.1">
    <property type="nucleotide sequence ID" value="NZ_SULI01000027.1"/>
</dbReference>
<protein>
    <submittedName>
        <fullName evidence="5">AraC family transcriptional regulator</fullName>
    </submittedName>
</protein>
<dbReference type="PROSITE" id="PS01124">
    <property type="entry name" value="HTH_ARAC_FAMILY_2"/>
    <property type="match status" value="1"/>
</dbReference>
<evidence type="ECO:0000259" key="4">
    <source>
        <dbReference type="PROSITE" id="PS01124"/>
    </source>
</evidence>
<evidence type="ECO:0000256" key="1">
    <source>
        <dbReference type="ARBA" id="ARBA00023015"/>
    </source>
</evidence>
<dbReference type="GO" id="GO:0003700">
    <property type="term" value="F:DNA-binding transcription factor activity"/>
    <property type="evidence" value="ECO:0007669"/>
    <property type="project" value="InterPro"/>
</dbReference>
<sequence length="339" mass="38083">MGMYIRASALEGLDDIAQKHGQEITPLLDKYGFGAGIFRAKETEVEFLHAIAFLEECAARWDIPDLGVQRSRYFALESLGVISLAVRMETTVRAASNAIIRNMFIHSNGASVSLIEHPQSNLAEFVFDVRTEGTPCRQFREATLCNSRITLQCLAEHPVKLVSASVPHAAPVSRLDSLSRELGVRVTYGAERCAFEFDRSVLDQKINKTDVAFHPIIRRYFAEVTAEHRNNFPEAVRLEVMRQLSLGVVSQDKVAASLQMQPRSLQRRLKQFGVSFREILDTERRRKSLSLVQQTNLPFAELALAVGYSDQTAFNQAFRRWFGRSPLKVRKGQGLIAAA</sequence>
<dbReference type="InterPro" id="IPR018060">
    <property type="entry name" value="HTH_AraC"/>
</dbReference>
<proteinExistence type="predicted"/>
<comment type="caution">
    <text evidence="5">The sequence shown here is derived from an EMBL/GenBank/DDBJ whole genome shotgun (WGS) entry which is preliminary data.</text>
</comment>
<dbReference type="EMBL" id="SULI01000027">
    <property type="protein sequence ID" value="TKZ17151.1"/>
    <property type="molecule type" value="Genomic_DNA"/>
</dbReference>
<dbReference type="PANTHER" id="PTHR47894:SF4">
    <property type="entry name" value="HTH-TYPE TRANSCRIPTIONAL REGULATOR GADX"/>
    <property type="match status" value="1"/>
</dbReference>
<organism evidence="5 6">
    <name type="scientific">Shimia litoralis</name>
    <dbReference type="NCBI Taxonomy" id="420403"/>
    <lineage>
        <taxon>Bacteria</taxon>
        <taxon>Pseudomonadati</taxon>
        <taxon>Pseudomonadota</taxon>
        <taxon>Alphaproteobacteria</taxon>
        <taxon>Rhodobacterales</taxon>
        <taxon>Roseobacteraceae</taxon>
    </lineage>
</organism>
<keyword evidence="6" id="KW-1185">Reference proteome</keyword>
<dbReference type="PANTHER" id="PTHR47894">
    <property type="entry name" value="HTH-TYPE TRANSCRIPTIONAL REGULATOR GADX"/>
    <property type="match status" value="1"/>
</dbReference>
<dbReference type="Pfam" id="PF12833">
    <property type="entry name" value="HTH_18"/>
    <property type="match status" value="1"/>
</dbReference>
<evidence type="ECO:0000256" key="3">
    <source>
        <dbReference type="ARBA" id="ARBA00023163"/>
    </source>
</evidence>
<reference evidence="5 6" key="1">
    <citation type="submission" date="2019-04" db="EMBL/GenBank/DDBJ databases">
        <title>Genome sequence of Pelagicola litoralis CL-ES2.</title>
        <authorList>
            <person name="Cao J."/>
        </authorList>
    </citation>
    <scope>NUCLEOTIDE SEQUENCE [LARGE SCALE GENOMIC DNA]</scope>
    <source>
        <strain evidence="5 6">CL-ES2</strain>
    </source>
</reference>
<dbReference type="SUPFAM" id="SSF46689">
    <property type="entry name" value="Homeodomain-like"/>
    <property type="match status" value="1"/>
</dbReference>
<keyword evidence="2" id="KW-0238">DNA-binding</keyword>
<evidence type="ECO:0000313" key="5">
    <source>
        <dbReference type="EMBL" id="TKZ17151.1"/>
    </source>
</evidence>
<feature type="domain" description="HTH araC/xylS-type" evidence="4">
    <location>
        <begin position="234"/>
        <end position="332"/>
    </location>
</feature>
<keyword evidence="3" id="KW-0804">Transcription</keyword>
<dbReference type="GO" id="GO:0005829">
    <property type="term" value="C:cytosol"/>
    <property type="evidence" value="ECO:0007669"/>
    <property type="project" value="TreeGrafter"/>
</dbReference>
<dbReference type="AlphaFoldDB" id="A0A4V6YFG6"/>
<dbReference type="InterPro" id="IPR032687">
    <property type="entry name" value="AraC-type_N"/>
</dbReference>
<accession>A0A4V6YFG6</accession>
<dbReference type="Pfam" id="PF12625">
    <property type="entry name" value="Arabinose_bd"/>
    <property type="match status" value="1"/>
</dbReference>
<name>A0A4V6YFG6_9RHOB</name>